<protein>
    <submittedName>
        <fullName evidence="2">Uncharacterized protein</fullName>
    </submittedName>
</protein>
<sequence>TGNSSPGNDVTGNFPVTSAEEDRGRVHVSRGRVHVSRGIVHISGGIVHVSRGRVHVSGGRDAKLSGHVKRFLSKRRESQNRTKHPE</sequence>
<proteinExistence type="predicted"/>
<name>A0A3P9J6C7_ORYLA</name>
<evidence type="ECO:0000256" key="1">
    <source>
        <dbReference type="SAM" id="MobiDB-lite"/>
    </source>
</evidence>
<feature type="region of interest" description="Disordered" evidence="1">
    <location>
        <begin position="65"/>
        <end position="86"/>
    </location>
</feature>
<reference key="1">
    <citation type="journal article" date="2007" name="Nature">
        <title>The medaka draft genome and insights into vertebrate genome evolution.</title>
        <authorList>
            <person name="Kasahara M."/>
            <person name="Naruse K."/>
            <person name="Sasaki S."/>
            <person name="Nakatani Y."/>
            <person name="Qu W."/>
            <person name="Ahsan B."/>
            <person name="Yamada T."/>
            <person name="Nagayasu Y."/>
            <person name="Doi K."/>
            <person name="Kasai Y."/>
            <person name="Jindo T."/>
            <person name="Kobayashi D."/>
            <person name="Shimada A."/>
            <person name="Toyoda A."/>
            <person name="Kuroki Y."/>
            <person name="Fujiyama A."/>
            <person name="Sasaki T."/>
            <person name="Shimizu A."/>
            <person name="Asakawa S."/>
            <person name="Shimizu N."/>
            <person name="Hashimoto S."/>
            <person name="Yang J."/>
            <person name="Lee Y."/>
            <person name="Matsushima K."/>
            <person name="Sugano S."/>
            <person name="Sakaizumi M."/>
            <person name="Narita T."/>
            <person name="Ohishi K."/>
            <person name="Haga S."/>
            <person name="Ohta F."/>
            <person name="Nomoto H."/>
            <person name="Nogata K."/>
            <person name="Morishita T."/>
            <person name="Endo T."/>
            <person name="Shin-I T."/>
            <person name="Takeda H."/>
            <person name="Morishita S."/>
            <person name="Kohara Y."/>
        </authorList>
    </citation>
    <scope>NUCLEOTIDE SEQUENCE [LARGE SCALE GENOMIC DNA]</scope>
    <source>
        <strain>Hd-rR</strain>
    </source>
</reference>
<reference evidence="2 3" key="2">
    <citation type="submission" date="2017-04" db="EMBL/GenBank/DDBJ databases">
        <title>CpG methylation of centromeres and impact of large insertions on vertebrate speciation.</title>
        <authorList>
            <person name="Ichikawa K."/>
            <person name="Yoshimura J."/>
            <person name="Morishita S."/>
        </authorList>
    </citation>
    <scope>NUCLEOTIDE SEQUENCE</scope>
    <source>
        <strain evidence="2 3">HSOK</strain>
    </source>
</reference>
<dbReference type="Proteomes" id="UP000265200">
    <property type="component" value="Chromosome 11"/>
</dbReference>
<organism evidence="2 3">
    <name type="scientific">Oryzias latipes</name>
    <name type="common">Japanese rice fish</name>
    <name type="synonym">Japanese killifish</name>
    <dbReference type="NCBI Taxonomy" id="8090"/>
    <lineage>
        <taxon>Eukaryota</taxon>
        <taxon>Metazoa</taxon>
        <taxon>Chordata</taxon>
        <taxon>Craniata</taxon>
        <taxon>Vertebrata</taxon>
        <taxon>Euteleostomi</taxon>
        <taxon>Actinopterygii</taxon>
        <taxon>Neopterygii</taxon>
        <taxon>Teleostei</taxon>
        <taxon>Neoteleostei</taxon>
        <taxon>Acanthomorphata</taxon>
        <taxon>Ovalentaria</taxon>
        <taxon>Atherinomorphae</taxon>
        <taxon>Beloniformes</taxon>
        <taxon>Adrianichthyidae</taxon>
        <taxon>Oryziinae</taxon>
        <taxon>Oryzias</taxon>
    </lineage>
</organism>
<reference evidence="2" key="3">
    <citation type="submission" date="2025-08" db="UniProtKB">
        <authorList>
            <consortium name="Ensembl"/>
        </authorList>
    </citation>
    <scope>IDENTIFICATION</scope>
    <source>
        <strain evidence="2">HSOK</strain>
    </source>
</reference>
<evidence type="ECO:0000313" key="3">
    <source>
        <dbReference type="Proteomes" id="UP000265200"/>
    </source>
</evidence>
<reference evidence="2" key="4">
    <citation type="submission" date="2025-09" db="UniProtKB">
        <authorList>
            <consortium name="Ensembl"/>
        </authorList>
    </citation>
    <scope>IDENTIFICATION</scope>
    <source>
        <strain evidence="2">HSOK</strain>
    </source>
</reference>
<accession>A0A3P9J6C7</accession>
<evidence type="ECO:0000313" key="2">
    <source>
        <dbReference type="Ensembl" id="ENSORLP00015027825.1"/>
    </source>
</evidence>
<feature type="compositionally biased region" description="Polar residues" evidence="1">
    <location>
        <begin position="1"/>
        <end position="16"/>
    </location>
</feature>
<dbReference type="Ensembl" id="ENSORLT00015015596.1">
    <property type="protein sequence ID" value="ENSORLP00015027825.1"/>
    <property type="gene ID" value="ENSORLG00015010117.1"/>
</dbReference>
<feature type="region of interest" description="Disordered" evidence="1">
    <location>
        <begin position="1"/>
        <end position="28"/>
    </location>
</feature>
<dbReference type="AlphaFoldDB" id="A0A3P9J6C7"/>
<feature type="compositionally biased region" description="Basic and acidic residues" evidence="1">
    <location>
        <begin position="74"/>
        <end position="86"/>
    </location>
</feature>